<evidence type="ECO:0000256" key="2">
    <source>
        <dbReference type="SAM" id="Phobius"/>
    </source>
</evidence>
<reference evidence="3" key="1">
    <citation type="submission" date="2023-08" db="EMBL/GenBank/DDBJ databases">
        <authorList>
            <person name="Audoor S."/>
            <person name="Bilcke G."/>
        </authorList>
    </citation>
    <scope>NUCLEOTIDE SEQUENCE</scope>
</reference>
<sequence length="680" mass="75770">MPAPNDAEQSKNSDNADDKEQAALVQNADLENTAGDDNKTPMNNNNDLSHHNQLDDDTHFGRRKKYNSISMDGEYGKQLKNNVFSLIYTTKVSSPSFALAIFFVLFQSGLLILALLDLIEFNDTNNPLRVPTDVSLEVRITSVMCLILAIPLFWDLMDSIERLQQGAPPSGLDHAPPGASSAKYYFAFSLQLIVGILYQIAMFILVVTPSSVVEMFLNFAALEFITEVDEIAFALAVRGYLSSTMKDSCIAVTQFKLPPNKGGRWVRRVVYFLVTALMLGMYGRIWTRQRAGAYDCTRLQVQFGDGYITTLPAFSGFYSYSRSEYHDGRPAYVDDKGRSAFRYCIHQESGYWVFNHLKNTDVNSINDMCTNYISRSPYTPGYNIMDLPSSTWFTKRSSTDKLEFPVDYFTIRCTDCDETNCNGVCADNGECVCSKNQYGDNCQFIDPPCPKTSYDHREPPFVGAGTFYSSEFDLLLNRNGEPAFAFGRPIYIFNAHNVTDVLMNFGRRYFMFSLKKGLVPSLQGKDLATIDELEERAIIAEYLESIHPYFDWIEPEYVSTTNSTLAPATRPAFVSAPIDIGTASDSISPLGLAWWRVDETVEVEFGEYYDLYIPGPAVETTLVCATCSHNHPCSVGGSCNISAGVCVCSCDNATGICFQGPTCEVEPPCIANETCVIITP</sequence>
<feature type="region of interest" description="Disordered" evidence="1">
    <location>
        <begin position="1"/>
        <end position="59"/>
    </location>
</feature>
<dbReference type="InterPro" id="IPR009030">
    <property type="entry name" value="Growth_fac_rcpt_cys_sf"/>
</dbReference>
<protein>
    <recommendedName>
        <fullName evidence="5">EGF-like domain-containing protein</fullName>
    </recommendedName>
</protein>
<keyword evidence="2" id="KW-1133">Transmembrane helix</keyword>
<dbReference type="Proteomes" id="UP001295423">
    <property type="component" value="Unassembled WGS sequence"/>
</dbReference>
<proteinExistence type="predicted"/>
<comment type="caution">
    <text evidence="3">The sequence shown here is derived from an EMBL/GenBank/DDBJ whole genome shotgun (WGS) entry which is preliminary data.</text>
</comment>
<keyword evidence="2" id="KW-0812">Transmembrane</keyword>
<feature type="transmembrane region" description="Helical" evidence="2">
    <location>
        <begin position="184"/>
        <end position="207"/>
    </location>
</feature>
<keyword evidence="4" id="KW-1185">Reference proteome</keyword>
<dbReference type="AlphaFoldDB" id="A0AAD2CJ32"/>
<feature type="transmembrane region" description="Helical" evidence="2">
    <location>
        <begin position="265"/>
        <end position="282"/>
    </location>
</feature>
<dbReference type="SUPFAM" id="SSF57184">
    <property type="entry name" value="Growth factor receptor domain"/>
    <property type="match status" value="1"/>
</dbReference>
<feature type="compositionally biased region" description="Basic and acidic residues" evidence="1">
    <location>
        <begin position="48"/>
        <end position="59"/>
    </location>
</feature>
<gene>
    <name evidence="3" type="ORF">CYCCA115_LOCUS3909</name>
</gene>
<evidence type="ECO:0000313" key="4">
    <source>
        <dbReference type="Proteomes" id="UP001295423"/>
    </source>
</evidence>
<dbReference type="EMBL" id="CAKOGP040000336">
    <property type="protein sequence ID" value="CAJ1934567.1"/>
    <property type="molecule type" value="Genomic_DNA"/>
</dbReference>
<evidence type="ECO:0000256" key="1">
    <source>
        <dbReference type="SAM" id="MobiDB-lite"/>
    </source>
</evidence>
<name>A0AAD2CJ32_9STRA</name>
<keyword evidence="2" id="KW-0472">Membrane</keyword>
<organism evidence="3 4">
    <name type="scientific">Cylindrotheca closterium</name>
    <dbReference type="NCBI Taxonomy" id="2856"/>
    <lineage>
        <taxon>Eukaryota</taxon>
        <taxon>Sar</taxon>
        <taxon>Stramenopiles</taxon>
        <taxon>Ochrophyta</taxon>
        <taxon>Bacillariophyta</taxon>
        <taxon>Bacillariophyceae</taxon>
        <taxon>Bacillariophycidae</taxon>
        <taxon>Bacillariales</taxon>
        <taxon>Bacillariaceae</taxon>
        <taxon>Cylindrotheca</taxon>
    </lineage>
</organism>
<evidence type="ECO:0008006" key="5">
    <source>
        <dbReference type="Google" id="ProtNLM"/>
    </source>
</evidence>
<evidence type="ECO:0000313" key="3">
    <source>
        <dbReference type="EMBL" id="CAJ1934567.1"/>
    </source>
</evidence>
<feature type="compositionally biased region" description="Basic and acidic residues" evidence="1">
    <location>
        <begin position="8"/>
        <end position="21"/>
    </location>
</feature>
<accession>A0AAD2CJ32</accession>
<feature type="transmembrane region" description="Helical" evidence="2">
    <location>
        <begin position="97"/>
        <end position="116"/>
    </location>
</feature>